<dbReference type="EMBL" id="QZJW01000012">
    <property type="protein sequence ID" value="RJO61734.1"/>
    <property type="molecule type" value="Genomic_DNA"/>
</dbReference>
<sequence length="118" mass="13810">MLKLDEYREFVIPFKGEANVNIRVKLQVRAVVNALRDDFSDQLQAFSRRLVAKAIFLNWNNHRLFPPDIQEALKRRSRERIRKEIPALVEKINWDGIGLASPTLIDENEFAQLLKRPA</sequence>
<name>A0A419DF43_9BACT</name>
<reference evidence="1 2" key="1">
    <citation type="journal article" date="2017" name="ISME J.">
        <title>Energy and carbon metabolisms in a deep terrestrial subsurface fluid microbial community.</title>
        <authorList>
            <person name="Momper L."/>
            <person name="Jungbluth S.P."/>
            <person name="Lee M.D."/>
            <person name="Amend J.P."/>
        </authorList>
    </citation>
    <scope>NUCLEOTIDE SEQUENCE [LARGE SCALE GENOMIC DNA]</scope>
    <source>
        <strain evidence="1">SURF_29</strain>
    </source>
</reference>
<dbReference type="Proteomes" id="UP000285655">
    <property type="component" value="Unassembled WGS sequence"/>
</dbReference>
<evidence type="ECO:0000313" key="2">
    <source>
        <dbReference type="Proteomes" id="UP000285655"/>
    </source>
</evidence>
<evidence type="ECO:0000313" key="1">
    <source>
        <dbReference type="EMBL" id="RJO61734.1"/>
    </source>
</evidence>
<proteinExistence type="predicted"/>
<dbReference type="AlphaFoldDB" id="A0A419DF43"/>
<comment type="caution">
    <text evidence="1">The sequence shown here is derived from an EMBL/GenBank/DDBJ whole genome shotgun (WGS) entry which is preliminary data.</text>
</comment>
<organism evidence="1 2">
    <name type="scientific">candidate division WS5 bacterium</name>
    <dbReference type="NCBI Taxonomy" id="2093353"/>
    <lineage>
        <taxon>Bacteria</taxon>
        <taxon>candidate division WS5</taxon>
    </lineage>
</organism>
<accession>A0A419DF43</accession>
<protein>
    <submittedName>
        <fullName evidence="1">Uncharacterized protein</fullName>
    </submittedName>
</protein>
<gene>
    <name evidence="1" type="ORF">C4544_01935</name>
</gene>